<accession>A0A5Q2THU6</accession>
<keyword evidence="2" id="KW-0175">Coiled coil</keyword>
<comment type="similarity">
    <text evidence="1">Belongs to the UPF0749 family.</text>
</comment>
<sequence length="252" mass="28798">MLKCTQRICDGMKNIFIKQYFSIGLVCLLIGLMIAILFNTNHQTTERDTRDTWEIRTALLEEQKIQQNLYTEIAEAETTLREYQEQTEHQQIESLKNSIKQLREQAGLTEKKGQGLIITLEPLFLDEDFQEYPEINAELLQLFINELNAAGATEMAIESQRIINITPIRDVNENIYVNNSSIGDLPITIYVLTNDAEQIINHLEVSEIGDYFALENVTISISEQSEIVLPEYGDLIDLQDVDIVDVPEEGES</sequence>
<keyword evidence="3" id="KW-1133">Transmembrane helix</keyword>
<gene>
    <name evidence="4" type="ORF">GI584_10490</name>
</gene>
<dbReference type="KEGG" id="grc:GI584_10490"/>
<keyword evidence="3" id="KW-0472">Membrane</keyword>
<organism evidence="4 5">
    <name type="scientific">Gracilibacillus salitolerans</name>
    <dbReference type="NCBI Taxonomy" id="2663022"/>
    <lineage>
        <taxon>Bacteria</taxon>
        <taxon>Bacillati</taxon>
        <taxon>Bacillota</taxon>
        <taxon>Bacilli</taxon>
        <taxon>Bacillales</taxon>
        <taxon>Bacillaceae</taxon>
        <taxon>Gracilibacillus</taxon>
    </lineage>
</organism>
<feature type="coiled-coil region" evidence="2">
    <location>
        <begin position="66"/>
        <end position="112"/>
    </location>
</feature>
<dbReference type="Gene3D" id="3.30.70.1880">
    <property type="entry name" value="Protein of unknown function DUF881"/>
    <property type="match status" value="1"/>
</dbReference>
<dbReference type="PANTHER" id="PTHR37313">
    <property type="entry name" value="UPF0749 PROTEIN RV1825"/>
    <property type="match status" value="1"/>
</dbReference>
<protein>
    <submittedName>
        <fullName evidence="4">DUF881 domain-containing protein</fullName>
    </submittedName>
</protein>
<feature type="transmembrane region" description="Helical" evidence="3">
    <location>
        <begin position="20"/>
        <end position="38"/>
    </location>
</feature>
<name>A0A5Q2THU6_9BACI</name>
<evidence type="ECO:0000256" key="2">
    <source>
        <dbReference type="SAM" id="Coils"/>
    </source>
</evidence>
<keyword evidence="5" id="KW-1185">Reference proteome</keyword>
<proteinExistence type="inferred from homology"/>
<dbReference type="Pfam" id="PF05949">
    <property type="entry name" value="DUF881"/>
    <property type="match status" value="1"/>
</dbReference>
<evidence type="ECO:0000313" key="5">
    <source>
        <dbReference type="Proteomes" id="UP000339690"/>
    </source>
</evidence>
<dbReference type="PANTHER" id="PTHR37313:SF2">
    <property type="entry name" value="UPF0749 PROTEIN YLXX"/>
    <property type="match status" value="1"/>
</dbReference>
<keyword evidence="3" id="KW-0812">Transmembrane</keyword>
<dbReference type="InterPro" id="IPR010273">
    <property type="entry name" value="DUF881"/>
</dbReference>
<reference evidence="4 5" key="1">
    <citation type="submission" date="2019-11" db="EMBL/GenBank/DDBJ databases">
        <title>Gracilibacillus salitolerans sp. nov., a moderate halophile isolated from a saline soil in northwest China.</title>
        <authorList>
            <person name="Gan L."/>
        </authorList>
    </citation>
    <scope>NUCLEOTIDE SEQUENCE [LARGE SCALE GENOMIC DNA]</scope>
    <source>
        <strain evidence="4 5">SCU50</strain>
    </source>
</reference>
<evidence type="ECO:0000313" key="4">
    <source>
        <dbReference type="EMBL" id="QGH34429.1"/>
    </source>
</evidence>
<dbReference type="AlphaFoldDB" id="A0A5Q2THU6"/>
<evidence type="ECO:0000256" key="1">
    <source>
        <dbReference type="ARBA" id="ARBA00009108"/>
    </source>
</evidence>
<dbReference type="EMBL" id="CP045915">
    <property type="protein sequence ID" value="QGH34429.1"/>
    <property type="molecule type" value="Genomic_DNA"/>
</dbReference>
<dbReference type="Proteomes" id="UP000339690">
    <property type="component" value="Chromosome"/>
</dbReference>
<evidence type="ECO:0000256" key="3">
    <source>
        <dbReference type="SAM" id="Phobius"/>
    </source>
</evidence>